<sequence length="53" mass="6065">MILTNRDDDDSFIQKAIGWALRDYGKVNSEWGRAFVANNVLSSLARREGCKYL</sequence>
<dbReference type="AlphaFoldDB" id="F9UQ19"/>
<name>F9UQ19_LACPL</name>
<dbReference type="Pfam" id="PF08713">
    <property type="entry name" value="DNA_alkylation"/>
    <property type="match status" value="1"/>
</dbReference>
<dbReference type="KEGG" id="lpl:lp_2064"/>
<accession>F9UQ19</accession>
<evidence type="ECO:0000313" key="1">
    <source>
        <dbReference type="EMBL" id="CCC79308.1"/>
    </source>
</evidence>
<dbReference type="HOGENOM" id="CLU_079880_3_1_9"/>
<protein>
    <submittedName>
        <fullName evidence="1">DNA alkylation repair enzyme</fullName>
    </submittedName>
</protein>
<evidence type="ECO:0000313" key="2">
    <source>
        <dbReference type="Proteomes" id="UP000000432"/>
    </source>
</evidence>
<reference evidence="1 2" key="1">
    <citation type="journal article" date="2003" name="Proc. Natl. Acad. Sci. U.S.A.">
        <title>Complete genome sequence of Lactobacillus plantarum WCFS1.</title>
        <authorList>
            <person name="Kleerebezem M."/>
            <person name="Boekhorst J."/>
            <person name="van Kranenburg R."/>
            <person name="Molenaar D."/>
            <person name="Kuipers O.P."/>
            <person name="Leer R."/>
            <person name="Tarchini R."/>
            <person name="Peters S.A."/>
            <person name="Sandbrink H.M."/>
            <person name="Fiers M.W."/>
            <person name="Stiekema W."/>
            <person name="Lankhorst R.M."/>
            <person name="Bron P.A."/>
            <person name="Hoffer S.M."/>
            <person name="Groot M.N."/>
            <person name="Kerkhoven R."/>
            <person name="de Vries M."/>
            <person name="Ursing B."/>
            <person name="de Vos W.M."/>
            <person name="Siezen R.J."/>
        </authorList>
    </citation>
    <scope>NUCLEOTIDE SEQUENCE [LARGE SCALE GENOMIC DNA]</scope>
    <source>
        <strain evidence="2">ATCC BAA-793 / NCIMB 8826 / WCFS1</strain>
    </source>
</reference>
<dbReference type="InterPro" id="IPR016024">
    <property type="entry name" value="ARM-type_fold"/>
</dbReference>
<dbReference type="Gene3D" id="1.25.40.290">
    <property type="entry name" value="ARM repeat domains"/>
    <property type="match status" value="1"/>
</dbReference>
<organism evidence="1 2">
    <name type="scientific">Lactiplantibacillus plantarum (strain ATCC BAA-793 / NCIMB 8826 / WCFS1)</name>
    <name type="common">Lactobacillus plantarum</name>
    <dbReference type="NCBI Taxonomy" id="220668"/>
    <lineage>
        <taxon>Bacteria</taxon>
        <taxon>Bacillati</taxon>
        <taxon>Bacillota</taxon>
        <taxon>Bacilli</taxon>
        <taxon>Lactobacillales</taxon>
        <taxon>Lactobacillaceae</taxon>
        <taxon>Lactiplantibacillus</taxon>
    </lineage>
</organism>
<dbReference type="EMBL" id="AL935263">
    <property type="protein sequence ID" value="CCC79308.1"/>
    <property type="molecule type" value="Genomic_DNA"/>
</dbReference>
<gene>
    <name evidence="1" type="ordered locus">lp_2064</name>
</gene>
<dbReference type="Proteomes" id="UP000000432">
    <property type="component" value="Chromosome"/>
</dbReference>
<reference key="2">
    <citation type="submission" date="2011-06" db="EMBL/GenBank/DDBJ databases">
        <title>Complete resequencing and reannotation of the Lactobacillus plantarum WCFS1 genome.</title>
        <authorList>
            <person name="Siezen R.J."/>
            <person name="Francke C."/>
            <person name="Renckens B."/>
            <person name="Boekhorst J."/>
            <person name="Wels M."/>
            <person name="Kleerebezem M."/>
            <person name="van Hijum S.A.F.T."/>
        </authorList>
    </citation>
    <scope>NUCLEOTIDE SEQUENCE</scope>
    <source>
        <strain>WCFS1</strain>
    </source>
</reference>
<dbReference type="SUPFAM" id="SSF48371">
    <property type="entry name" value="ARM repeat"/>
    <property type="match status" value="1"/>
</dbReference>
<dbReference type="eggNOG" id="COG4912">
    <property type="taxonomic scope" value="Bacteria"/>
</dbReference>
<dbReference type="STRING" id="220668.lp_2064"/>
<dbReference type="EnsemblBacteria" id="CCC79308">
    <property type="protein sequence ID" value="CCC79308"/>
    <property type="gene ID" value="lp_2064"/>
</dbReference>
<keyword evidence="2" id="KW-1185">Reference proteome</keyword>
<proteinExistence type="predicted"/>
<reference evidence="1 2" key="3">
    <citation type="journal article" date="2012" name="J. Bacteriol.">
        <title>Complete resequencing and reannotation of the Lactobacillus plantarum WCFS1 genome.</title>
        <authorList>
            <person name="Siezen R.J."/>
            <person name="Francke C."/>
            <person name="Renckens B."/>
            <person name="Boekhorst J."/>
            <person name="Wels M."/>
            <person name="Kleerebezem M."/>
            <person name="van Hijum S.A.F.T."/>
        </authorList>
    </citation>
    <scope>NUCLEOTIDE SEQUENCE [LARGE SCALE GENOMIC DNA]</scope>
    <source>
        <strain evidence="2">ATCC BAA-793 / NCIMB 8826 / WCFS1</strain>
    </source>
</reference>
<dbReference type="InterPro" id="IPR014825">
    <property type="entry name" value="DNA_alkylation"/>
</dbReference>